<sequence length="631" mass="72221">MRKSKFLLGVYFLITIFSTISIAQIKGTQVVADDSYLIVDGNKIELVESYYPPDKWTLHNLAVLNKGYYSPKKDEEDQYTLSFGLHTKEALGKKIEDEHIYHTWWHPNQAPVYTGDNPAISFSISIASYKKKALQNVQYWFAVEDEGIVEVNDAYQIDKNIIKQGKLVLFKNLRLKYVDLDDHSDDSTYKAPVYPEKLISGKLFLPGSENEIPIAKSKLTRFCDQYDLQDYYSGQEPNYHEYKLDKEICKKKDNPYCTVDNVFKHMVSNLNYAAPGNIDALLNPDFNLTFIAGKPILPAGYDQEILKRRNEGNHICDCMVTNLFGFGDPSNGTRDMYETLKRVLSPEAYSGLIYEKNASPIVNSVYPEKHMVVNRTLPSHFLYPGKVTRTILELDGKVIVRTIGVGTTAKSTLNKEVGLYLFDRINYNLWFDFNVIASLPRLQNLVKDVPCKTSATLKSVDYNYLKWKNNEIILEPEKYISYPNSIGIQQSGVIIRNKKYDFDGADLSILFYANINTKPLIEVESFQPHQWPYPTPIGYSEEMKEPWVDISLSYGKEKPYVNWINVKNEGTVTVKNASRNINGKRVDGKLISFEDIIMVPDPNNTPRELRETISSIPKQTISGMVFCILKK</sequence>
<protein>
    <submittedName>
        <fullName evidence="1">Uncharacterized protein</fullName>
    </submittedName>
</protein>
<gene>
    <name evidence="1" type="ORF">SD10_03010</name>
</gene>
<evidence type="ECO:0000313" key="2">
    <source>
        <dbReference type="Proteomes" id="UP000033054"/>
    </source>
</evidence>
<accession>A0A0E3ZTT3</accession>
<reference evidence="1 2" key="1">
    <citation type="journal article" date="2014" name="Curr. Microbiol.">
        <title>Spirosoma radiotolerans sp. nov., a gamma-radiation-resistant bacterium isolated from gamma ray-irradiated soil.</title>
        <authorList>
            <person name="Lee J.J."/>
            <person name="Srinivasan S."/>
            <person name="Lim S."/>
            <person name="Joe M."/>
            <person name="Im S."/>
            <person name="Bae S.I."/>
            <person name="Park K.R."/>
            <person name="Han J.H."/>
            <person name="Park S.H."/>
            <person name="Joo B.M."/>
            <person name="Park S.J."/>
            <person name="Kim M.K."/>
        </authorList>
    </citation>
    <scope>NUCLEOTIDE SEQUENCE [LARGE SCALE GENOMIC DNA]</scope>
    <source>
        <strain evidence="1 2">DG5A</strain>
    </source>
</reference>
<dbReference type="AlphaFoldDB" id="A0A0E3ZTT3"/>
<dbReference type="EMBL" id="CP010429">
    <property type="protein sequence ID" value="AKD54024.1"/>
    <property type="molecule type" value="Genomic_DNA"/>
</dbReference>
<name>A0A0E3ZTT3_9BACT</name>
<evidence type="ECO:0000313" key="1">
    <source>
        <dbReference type="EMBL" id="AKD54024.1"/>
    </source>
</evidence>
<dbReference type="HOGENOM" id="CLU_433385_0_0_10"/>
<dbReference type="Proteomes" id="UP000033054">
    <property type="component" value="Chromosome"/>
</dbReference>
<organism evidence="1 2">
    <name type="scientific">Spirosoma radiotolerans</name>
    <dbReference type="NCBI Taxonomy" id="1379870"/>
    <lineage>
        <taxon>Bacteria</taxon>
        <taxon>Pseudomonadati</taxon>
        <taxon>Bacteroidota</taxon>
        <taxon>Cytophagia</taxon>
        <taxon>Cytophagales</taxon>
        <taxon>Cytophagaceae</taxon>
        <taxon>Spirosoma</taxon>
    </lineage>
</organism>
<dbReference type="KEGG" id="srd:SD10_03010"/>
<dbReference type="OrthoDB" id="1494294at2"/>
<proteinExistence type="predicted"/>
<keyword evidence="2" id="KW-1185">Reference proteome</keyword>
<dbReference type="RefSeq" id="WP_046375620.1">
    <property type="nucleotide sequence ID" value="NZ_CP010429.1"/>
</dbReference>
<dbReference type="PATRIC" id="fig|1379870.5.peg.663"/>